<dbReference type="EnsemblMetazoa" id="ADIR014202-RA">
    <property type="protein sequence ID" value="ADIR014202-PA"/>
    <property type="gene ID" value="ADIR014202"/>
</dbReference>
<protein>
    <submittedName>
        <fullName evidence="1">Uncharacterized protein</fullName>
    </submittedName>
</protein>
<dbReference type="AlphaFoldDB" id="A0A182NWC5"/>
<evidence type="ECO:0000313" key="2">
    <source>
        <dbReference type="Proteomes" id="UP000075884"/>
    </source>
</evidence>
<evidence type="ECO:0000313" key="1">
    <source>
        <dbReference type="EnsemblMetazoa" id="ADIR014202-PA"/>
    </source>
</evidence>
<sequence>MCISSVISCCWNQVDIEFGRAVPALFDCARSDCSIHTDENTLYICQLWI</sequence>
<dbReference type="VEuPathDB" id="VectorBase:ADIR014202"/>
<keyword evidence="2" id="KW-1185">Reference proteome</keyword>
<dbReference type="Proteomes" id="UP000075884">
    <property type="component" value="Unassembled WGS sequence"/>
</dbReference>
<name>A0A182NWC5_9DIPT</name>
<reference evidence="2" key="1">
    <citation type="submission" date="2013-03" db="EMBL/GenBank/DDBJ databases">
        <title>The Genome Sequence of Anopheles dirus WRAIR2.</title>
        <authorList>
            <consortium name="The Broad Institute Genomics Platform"/>
            <person name="Neafsey D.E."/>
            <person name="Walton C."/>
            <person name="Walker B."/>
            <person name="Young S.K."/>
            <person name="Zeng Q."/>
            <person name="Gargeya S."/>
            <person name="Fitzgerald M."/>
            <person name="Haas B."/>
            <person name="Abouelleil A."/>
            <person name="Allen A.W."/>
            <person name="Alvarado L."/>
            <person name="Arachchi H.M."/>
            <person name="Berlin A.M."/>
            <person name="Chapman S.B."/>
            <person name="Gainer-Dewar J."/>
            <person name="Goldberg J."/>
            <person name="Griggs A."/>
            <person name="Gujja S."/>
            <person name="Hansen M."/>
            <person name="Howarth C."/>
            <person name="Imamovic A."/>
            <person name="Ireland A."/>
            <person name="Larimer J."/>
            <person name="McCowan C."/>
            <person name="Murphy C."/>
            <person name="Pearson M."/>
            <person name="Poon T.W."/>
            <person name="Priest M."/>
            <person name="Roberts A."/>
            <person name="Saif S."/>
            <person name="Shea T."/>
            <person name="Sisk P."/>
            <person name="Sykes S."/>
            <person name="Wortman J."/>
            <person name="Nusbaum C."/>
            <person name="Birren B."/>
        </authorList>
    </citation>
    <scope>NUCLEOTIDE SEQUENCE [LARGE SCALE GENOMIC DNA]</scope>
    <source>
        <strain evidence="2">WRAIR2</strain>
    </source>
</reference>
<accession>A0A182NWC5</accession>
<organism evidence="1 2">
    <name type="scientific">Anopheles dirus</name>
    <dbReference type="NCBI Taxonomy" id="7168"/>
    <lineage>
        <taxon>Eukaryota</taxon>
        <taxon>Metazoa</taxon>
        <taxon>Ecdysozoa</taxon>
        <taxon>Arthropoda</taxon>
        <taxon>Hexapoda</taxon>
        <taxon>Insecta</taxon>
        <taxon>Pterygota</taxon>
        <taxon>Neoptera</taxon>
        <taxon>Endopterygota</taxon>
        <taxon>Diptera</taxon>
        <taxon>Nematocera</taxon>
        <taxon>Culicoidea</taxon>
        <taxon>Culicidae</taxon>
        <taxon>Anophelinae</taxon>
        <taxon>Anopheles</taxon>
    </lineage>
</organism>
<reference evidence="1" key="2">
    <citation type="submission" date="2020-05" db="UniProtKB">
        <authorList>
            <consortium name="EnsemblMetazoa"/>
        </authorList>
    </citation>
    <scope>IDENTIFICATION</scope>
    <source>
        <strain evidence="1">WRAIR2</strain>
    </source>
</reference>
<proteinExistence type="predicted"/>